<sequence>MKHLFKPQIIKWVIVLFVLILVVKLMWLAVEVIYLPVSGINQAQDIEGKSLYYRVNLSPNKASSPKQTIQKMPVGNIKDIELLALYNAPNMTVVTVQYKGKTKVLSEGDNINGFVLEGAGSNYATFSKGSKMYRLNLIKGEPNDSSIQGTSSSINESSSTPEGEVTDAGDHKIVDKSLLEHYTNNLDDIYKNIGIADIKKNGQVTGFRVSFIKRGSPFAKLGLKRGDIIKSVNGQEINSYNSAFNVYKNMKNIQDLTLVIIRGKKEMELNYEIN</sequence>
<feature type="region of interest" description="Disordered" evidence="1">
    <location>
        <begin position="143"/>
        <end position="167"/>
    </location>
</feature>
<accession>A0A1W1BTS7</accession>
<dbReference type="InterPro" id="IPR036034">
    <property type="entry name" value="PDZ_sf"/>
</dbReference>
<dbReference type="InterPro" id="IPR001478">
    <property type="entry name" value="PDZ"/>
</dbReference>
<keyword evidence="2" id="KW-0812">Transmembrane</keyword>
<organism evidence="4">
    <name type="scientific">hydrothermal vent metagenome</name>
    <dbReference type="NCBI Taxonomy" id="652676"/>
    <lineage>
        <taxon>unclassified sequences</taxon>
        <taxon>metagenomes</taxon>
        <taxon>ecological metagenomes</taxon>
    </lineage>
</organism>
<proteinExistence type="predicted"/>
<feature type="compositionally biased region" description="Low complexity" evidence="1">
    <location>
        <begin position="145"/>
        <end position="163"/>
    </location>
</feature>
<protein>
    <submittedName>
        <fullName evidence="4">General secretion pathway protein C</fullName>
    </submittedName>
</protein>
<dbReference type="SMART" id="SM00228">
    <property type="entry name" value="PDZ"/>
    <property type="match status" value="1"/>
</dbReference>
<dbReference type="AlphaFoldDB" id="A0A1W1BTS7"/>
<evidence type="ECO:0000256" key="2">
    <source>
        <dbReference type="SAM" id="Phobius"/>
    </source>
</evidence>
<dbReference type="EMBL" id="FPHL01000014">
    <property type="protein sequence ID" value="SFV56939.1"/>
    <property type="molecule type" value="Genomic_DNA"/>
</dbReference>
<dbReference type="SUPFAM" id="SSF50156">
    <property type="entry name" value="PDZ domain-like"/>
    <property type="match status" value="1"/>
</dbReference>
<keyword evidence="2" id="KW-0472">Membrane</keyword>
<gene>
    <name evidence="4" type="ORF">MNB_SV-10-478</name>
</gene>
<evidence type="ECO:0000259" key="3">
    <source>
        <dbReference type="SMART" id="SM00228"/>
    </source>
</evidence>
<name>A0A1W1BTS7_9ZZZZ</name>
<evidence type="ECO:0000256" key="1">
    <source>
        <dbReference type="SAM" id="MobiDB-lite"/>
    </source>
</evidence>
<feature type="domain" description="PDZ" evidence="3">
    <location>
        <begin position="191"/>
        <end position="264"/>
    </location>
</feature>
<feature type="transmembrane region" description="Helical" evidence="2">
    <location>
        <begin position="12"/>
        <end position="35"/>
    </location>
</feature>
<reference evidence="4" key="1">
    <citation type="submission" date="2016-10" db="EMBL/GenBank/DDBJ databases">
        <authorList>
            <person name="de Groot N.N."/>
        </authorList>
    </citation>
    <scope>NUCLEOTIDE SEQUENCE</scope>
</reference>
<keyword evidence="2" id="KW-1133">Transmembrane helix</keyword>
<dbReference type="Pfam" id="PF13180">
    <property type="entry name" value="PDZ_2"/>
    <property type="match status" value="1"/>
</dbReference>
<dbReference type="Gene3D" id="2.30.42.10">
    <property type="match status" value="1"/>
</dbReference>
<evidence type="ECO:0000313" key="4">
    <source>
        <dbReference type="EMBL" id="SFV56939.1"/>
    </source>
</evidence>